<gene>
    <name evidence="1" type="ORF">B0H67DRAFT_650272</name>
</gene>
<protein>
    <submittedName>
        <fullName evidence="1">Uncharacterized protein</fullName>
    </submittedName>
</protein>
<organism evidence="1 2">
    <name type="scientific">Lasiosphaeris hirsuta</name>
    <dbReference type="NCBI Taxonomy" id="260670"/>
    <lineage>
        <taxon>Eukaryota</taxon>
        <taxon>Fungi</taxon>
        <taxon>Dikarya</taxon>
        <taxon>Ascomycota</taxon>
        <taxon>Pezizomycotina</taxon>
        <taxon>Sordariomycetes</taxon>
        <taxon>Sordariomycetidae</taxon>
        <taxon>Sordariales</taxon>
        <taxon>Lasiosphaeriaceae</taxon>
        <taxon>Lasiosphaeris</taxon>
    </lineage>
</organism>
<evidence type="ECO:0000313" key="2">
    <source>
        <dbReference type="Proteomes" id="UP001172102"/>
    </source>
</evidence>
<dbReference type="EMBL" id="JAUKUA010000009">
    <property type="protein sequence ID" value="KAK0702215.1"/>
    <property type="molecule type" value="Genomic_DNA"/>
</dbReference>
<reference evidence="1" key="1">
    <citation type="submission" date="2023-06" db="EMBL/GenBank/DDBJ databases">
        <title>Genome-scale phylogeny and comparative genomics of the fungal order Sordariales.</title>
        <authorList>
            <consortium name="Lawrence Berkeley National Laboratory"/>
            <person name="Hensen N."/>
            <person name="Bonometti L."/>
            <person name="Westerberg I."/>
            <person name="Brannstrom I.O."/>
            <person name="Guillou S."/>
            <person name="Cros-Aarteil S."/>
            <person name="Calhoun S."/>
            <person name="Haridas S."/>
            <person name="Kuo A."/>
            <person name="Mondo S."/>
            <person name="Pangilinan J."/>
            <person name="Riley R."/>
            <person name="Labutti K."/>
            <person name="Andreopoulos B."/>
            <person name="Lipzen A."/>
            <person name="Chen C."/>
            <person name="Yanf M."/>
            <person name="Daum C."/>
            <person name="Ng V."/>
            <person name="Clum A."/>
            <person name="Steindorff A."/>
            <person name="Ohm R."/>
            <person name="Martin F."/>
            <person name="Silar P."/>
            <person name="Natvig D."/>
            <person name="Lalanne C."/>
            <person name="Gautier V."/>
            <person name="Ament-Velasquez S.L."/>
            <person name="Kruys A."/>
            <person name="Hutchinson M.I."/>
            <person name="Powell A.J."/>
            <person name="Barry K."/>
            <person name="Miller A.N."/>
            <person name="Grigoriev I.V."/>
            <person name="Debuchy R."/>
            <person name="Gladieux P."/>
            <person name="Thoren M.H."/>
            <person name="Johannesson H."/>
        </authorList>
    </citation>
    <scope>NUCLEOTIDE SEQUENCE</scope>
    <source>
        <strain evidence="1">SMH4607-1</strain>
    </source>
</reference>
<keyword evidence="2" id="KW-1185">Reference proteome</keyword>
<proteinExistence type="predicted"/>
<evidence type="ECO:0000313" key="1">
    <source>
        <dbReference type="EMBL" id="KAK0702215.1"/>
    </source>
</evidence>
<sequence length="1002" mass="111137">MLSLGKLQAALGLVTNEVTVAAANINFDFTLIRQEAPREYHALGESLSQKRKDEAETGQPHITARRLGALFDGVCPPTCNLQKAYGIRVSEICKAAKEDASKGRSEGSAFSQYVGVDGTSIWAAATSSPSAIQVQLLACMLARMFDASEATSVWVELVKDRRAEIGSKFQNNEEMHFSVLTAAAQAEISRSQLAEWDASARAWLRTADAAKMKQQKQLMLILDNLDLYVNKDIRVYSSVLAAWRSSVTAMESLISGTPQAVEDGAAILGLSSWHIYPNMVVLGSRRSEGLTMNDLTVAPGGTLTVGIQGNRTGDTKNRGIYWSLSLAHLRFYGQPVLQTRELSSSSCRITFDQFSKAALGALFAQWGIPISGIQSGIDVILAVSEALQRGYVRLSPNREREHIKKLLKSPHWFRIISDAAHHLSQSSGQDREDGLKLIKLGHRRSSLFAQPETEENPFQQAPLPLFDLRDPDVFLRCLHTSEGRLQYLRRVASRMCQGLPYIDTADIFVRLRSDGGESAYTLATALPGSNPFLPHERWLPRSREVKGRSGRVLFKPSGSNGSIQRSRYVLQETVSSRIASGDAAKASRRVQDIPGELSHELPSKDGRFEHENDFFLDHHEPSLRLSSRFDFVFGIASFAAIFIRIRKEPPAYNIPKEVKVEDIVSFLKEDTMSVLPGRVSLLTQVDRTTTSCLSILSLAYQVFGRMPDVTLDIRLLDQPIVETKWAKHVLKNGGWHRESALACMAYFETGNQDVAPEQLKDVFAMSVGDSIYIPEQLLNDPWEVSSLHTFRRILGNLGRPGVTMLIPPLAPMIRTLDPSSWRVIQNAPFDHADEDHFKTTSLHLTFTEYCRPLDLNRSQQDVQVELLESYISIHEAGKWVADVDILGALTSARVRRLPAEQLSFAHHHSSCVREKGSADHALQDIISLDNWDAVLDLPNDVSIVRARGNAMARLAVAAVLIQLQEGNGFRGERQVLVLPPTGDICVRCLSERGQIAGKVLIH</sequence>
<name>A0AA40DGH6_9PEZI</name>
<dbReference type="AlphaFoldDB" id="A0AA40DGH6"/>
<accession>A0AA40DGH6</accession>
<comment type="caution">
    <text evidence="1">The sequence shown here is derived from an EMBL/GenBank/DDBJ whole genome shotgun (WGS) entry which is preliminary data.</text>
</comment>
<dbReference type="Proteomes" id="UP001172102">
    <property type="component" value="Unassembled WGS sequence"/>
</dbReference>